<dbReference type="EMBL" id="CP000096">
    <property type="protein sequence ID" value="ABB23855.1"/>
    <property type="molecule type" value="Genomic_DNA"/>
</dbReference>
<dbReference type="eggNOG" id="COG3405">
    <property type="taxonomic scope" value="Bacteria"/>
</dbReference>
<dbReference type="InterPro" id="IPR012341">
    <property type="entry name" value="6hp_glycosidase-like_sf"/>
</dbReference>
<evidence type="ECO:0000256" key="2">
    <source>
        <dbReference type="ARBA" id="ARBA00009209"/>
    </source>
</evidence>
<keyword evidence="7" id="KW-0624">Polysaccharide degradation</keyword>
<keyword evidence="9" id="KW-1185">Reference proteome</keyword>
<organism evidence="8 9">
    <name type="scientific">Chlorobium luteolum (strain DSM 273 / BCRC 81028 / 2530)</name>
    <name type="common">Pelodictyon luteolum</name>
    <dbReference type="NCBI Taxonomy" id="319225"/>
    <lineage>
        <taxon>Bacteria</taxon>
        <taxon>Pseudomonadati</taxon>
        <taxon>Chlorobiota</taxon>
        <taxon>Chlorobiia</taxon>
        <taxon>Chlorobiales</taxon>
        <taxon>Chlorobiaceae</taxon>
        <taxon>Chlorobium/Pelodictyon group</taxon>
        <taxon>Pelodictyon</taxon>
    </lineage>
</organism>
<keyword evidence="7" id="KW-0119">Carbohydrate metabolism</keyword>
<evidence type="ECO:0000256" key="4">
    <source>
        <dbReference type="ARBA" id="ARBA00022801"/>
    </source>
</evidence>
<accession>Q3B476</accession>
<evidence type="ECO:0000256" key="7">
    <source>
        <dbReference type="ARBA" id="ARBA00023326"/>
    </source>
</evidence>
<name>Q3B476_CHLL3</name>
<dbReference type="KEGG" id="plt:Plut_0993"/>
<dbReference type="GO" id="GO:0008810">
    <property type="term" value="F:cellulase activity"/>
    <property type="evidence" value="ECO:0007669"/>
    <property type="project" value="UniProtKB-EC"/>
</dbReference>
<comment type="similarity">
    <text evidence="2">Belongs to the glycosyl hydrolase 8 (cellulase D) family.</text>
</comment>
<dbReference type="OrthoDB" id="9803461at2"/>
<keyword evidence="5" id="KW-0136">Cellulose degradation</keyword>
<dbReference type="PRINTS" id="PR00735">
    <property type="entry name" value="GLHYDRLASE8"/>
</dbReference>
<dbReference type="SUPFAM" id="SSF48208">
    <property type="entry name" value="Six-hairpin glycosidases"/>
    <property type="match status" value="1"/>
</dbReference>
<keyword evidence="4 8" id="KW-0378">Hydrolase</keyword>
<evidence type="ECO:0000256" key="3">
    <source>
        <dbReference type="ARBA" id="ARBA00012601"/>
    </source>
</evidence>
<protein>
    <recommendedName>
        <fullName evidence="3">cellulase</fullName>
        <ecNumber evidence="3">3.2.1.4</ecNumber>
    </recommendedName>
</protein>
<evidence type="ECO:0000313" key="8">
    <source>
        <dbReference type="EMBL" id="ABB23855.1"/>
    </source>
</evidence>
<keyword evidence="6 8" id="KW-0326">Glycosidase</keyword>
<dbReference type="Gene3D" id="1.50.10.10">
    <property type="match status" value="1"/>
</dbReference>
<dbReference type="InterPro" id="IPR002037">
    <property type="entry name" value="Glyco_hydro_8"/>
</dbReference>
<evidence type="ECO:0000256" key="5">
    <source>
        <dbReference type="ARBA" id="ARBA00023001"/>
    </source>
</evidence>
<dbReference type="HOGENOM" id="CLU_053317_0_0_10"/>
<dbReference type="RefSeq" id="WP_011357729.1">
    <property type="nucleotide sequence ID" value="NC_007512.1"/>
</dbReference>
<dbReference type="AlphaFoldDB" id="Q3B476"/>
<sequence length="376" mass="42673">MLIVGLLALATVWLVSCWPAETDDAIVLRKSWAGYLHTFVQDGRVVRPRNGFDTVSEGQAYAMIRAVTASDRTSFDAILLWTEKNLSRREQSGDNLLAWHYADGRVVDWQAASDADIDYAYSLLLAGRKWGDPSYARLARKVLADILRLETISYEGRLRLLPWNRKPTDGNGYVVQNPSYYSPAQFKLFFAETGDGRWLELAATGYDLLDRLQEPAGGGAFLVPDWCRIGEGGDLRELEGYSSLYGWDALRVPMRIALDHALFHEPRAARVLGRFAEFYTSEFKRFGHVHSVYSTGGRSVVYDENPLSYAAAYAALEASGSPLAETAYRRLQRFSHLKKGHIYYLDRKDYYANSLSWLPSYYRLLLNSRKSSLQDR</sequence>
<evidence type="ECO:0000256" key="6">
    <source>
        <dbReference type="ARBA" id="ARBA00023295"/>
    </source>
</evidence>
<dbReference type="Proteomes" id="UP000002709">
    <property type="component" value="Chromosome"/>
</dbReference>
<dbReference type="GO" id="GO:0030245">
    <property type="term" value="P:cellulose catabolic process"/>
    <property type="evidence" value="ECO:0007669"/>
    <property type="project" value="UniProtKB-KW"/>
</dbReference>
<comment type="catalytic activity">
    <reaction evidence="1">
        <text>Endohydrolysis of (1-&gt;4)-beta-D-glucosidic linkages in cellulose, lichenin and cereal beta-D-glucans.</text>
        <dbReference type="EC" id="3.2.1.4"/>
    </reaction>
</comment>
<reference evidence="9" key="1">
    <citation type="submission" date="2005-08" db="EMBL/GenBank/DDBJ databases">
        <title>Complete sequence of Pelodictyon luteolum DSM 273.</title>
        <authorList>
            <consortium name="US DOE Joint Genome Institute"/>
            <person name="Copeland A."/>
            <person name="Lucas S."/>
            <person name="Lapidus A."/>
            <person name="Barry K."/>
            <person name="Detter J.C."/>
            <person name="Glavina T."/>
            <person name="Hammon N."/>
            <person name="Israni S."/>
            <person name="Pitluck S."/>
            <person name="Bryant D."/>
            <person name="Schmutz J."/>
            <person name="Larimer F."/>
            <person name="Land M."/>
            <person name="Kyrpides N."/>
            <person name="Ivanova N."/>
            <person name="Richardson P."/>
        </authorList>
    </citation>
    <scope>NUCLEOTIDE SEQUENCE [LARGE SCALE GENOMIC DNA]</scope>
    <source>
        <strain evidence="9">DSM 273 / BCRC 81028 / 2530</strain>
    </source>
</reference>
<evidence type="ECO:0000256" key="1">
    <source>
        <dbReference type="ARBA" id="ARBA00000966"/>
    </source>
</evidence>
<dbReference type="EC" id="3.2.1.4" evidence="3"/>
<proteinExistence type="inferred from homology"/>
<dbReference type="Pfam" id="PF01270">
    <property type="entry name" value="Glyco_hydro_8"/>
    <property type="match status" value="1"/>
</dbReference>
<dbReference type="CAZy" id="GH8">
    <property type="family name" value="Glycoside Hydrolase Family 8"/>
</dbReference>
<dbReference type="STRING" id="319225.Plut_0993"/>
<dbReference type="InterPro" id="IPR008928">
    <property type="entry name" value="6-hairpin_glycosidase_sf"/>
</dbReference>
<gene>
    <name evidence="8" type="ordered locus">Plut_0993</name>
</gene>
<evidence type="ECO:0000313" key="9">
    <source>
        <dbReference type="Proteomes" id="UP000002709"/>
    </source>
</evidence>